<accession>A0A4R6NAV7</accession>
<gene>
    <name evidence="1" type="ORF">DFR39_101340</name>
</gene>
<dbReference type="EMBL" id="SNXE01000001">
    <property type="protein sequence ID" value="TDP12866.1"/>
    <property type="molecule type" value="Genomic_DNA"/>
</dbReference>
<dbReference type="Proteomes" id="UP000295357">
    <property type="component" value="Unassembled WGS sequence"/>
</dbReference>
<evidence type="ECO:0000313" key="1">
    <source>
        <dbReference type="EMBL" id="TDP12866.1"/>
    </source>
</evidence>
<keyword evidence="2" id="KW-1185">Reference proteome</keyword>
<comment type="caution">
    <text evidence="1">The sequence shown here is derived from an EMBL/GenBank/DDBJ whole genome shotgun (WGS) entry which is preliminary data.</text>
</comment>
<evidence type="ECO:0000313" key="2">
    <source>
        <dbReference type="Proteomes" id="UP000295357"/>
    </source>
</evidence>
<sequence>MRPKTCRRLLGLALVLAGASLNADYLISWMRHSQV</sequence>
<proteinExistence type="predicted"/>
<protein>
    <submittedName>
        <fullName evidence="1">Uncharacterized protein</fullName>
    </submittedName>
</protein>
<reference evidence="1 2" key="1">
    <citation type="submission" date="2019-03" db="EMBL/GenBank/DDBJ databases">
        <title>Genomic Encyclopedia of Type Strains, Phase IV (KMG-IV): sequencing the most valuable type-strain genomes for metagenomic binning, comparative biology and taxonomic classification.</title>
        <authorList>
            <person name="Goeker M."/>
        </authorList>
    </citation>
    <scope>NUCLEOTIDE SEQUENCE [LARGE SCALE GENOMIC DNA]</scope>
    <source>
        <strain evidence="1 2">DSM 25082</strain>
    </source>
</reference>
<dbReference type="AlphaFoldDB" id="A0A4R6NAV7"/>
<organism evidence="1 2">
    <name type="scientific">Roseateles asaccharophilus</name>
    <dbReference type="NCBI Taxonomy" id="582607"/>
    <lineage>
        <taxon>Bacteria</taxon>
        <taxon>Pseudomonadati</taxon>
        <taxon>Pseudomonadota</taxon>
        <taxon>Betaproteobacteria</taxon>
        <taxon>Burkholderiales</taxon>
        <taxon>Sphaerotilaceae</taxon>
        <taxon>Roseateles</taxon>
    </lineage>
</organism>
<name>A0A4R6NAV7_9BURK</name>